<proteinExistence type="predicted"/>
<dbReference type="InterPro" id="IPR049285">
    <property type="entry name" value="DUF4931_C"/>
</dbReference>
<feature type="domain" description="DUF4931" evidence="1">
    <location>
        <begin position="1"/>
        <end position="26"/>
    </location>
</feature>
<accession>A0ABW1RQ41</accession>
<dbReference type="Proteomes" id="UP001596288">
    <property type="component" value="Unassembled WGS sequence"/>
</dbReference>
<sequence length="36" mass="4293">MICKMEPRFVASPYFVGYKLPQRDNKDTLENLPLMF</sequence>
<evidence type="ECO:0000313" key="2">
    <source>
        <dbReference type="EMBL" id="MFC6177544.1"/>
    </source>
</evidence>
<gene>
    <name evidence="2" type="ORF">ACFQAV_11900</name>
</gene>
<protein>
    <recommendedName>
        <fullName evidence="1">DUF4931 domain-containing protein</fullName>
    </recommendedName>
</protein>
<evidence type="ECO:0000313" key="3">
    <source>
        <dbReference type="Proteomes" id="UP001596288"/>
    </source>
</evidence>
<dbReference type="RefSeq" id="WP_376988116.1">
    <property type="nucleotide sequence ID" value="NZ_JBHSSF010000036.1"/>
</dbReference>
<dbReference type="Pfam" id="PF20956">
    <property type="entry name" value="DUF4931_C"/>
    <property type="match status" value="1"/>
</dbReference>
<organism evidence="2 3">
    <name type="scientific">Companilactobacillus huachuanensis</name>
    <dbReference type="NCBI Taxonomy" id="2559914"/>
    <lineage>
        <taxon>Bacteria</taxon>
        <taxon>Bacillati</taxon>
        <taxon>Bacillota</taxon>
        <taxon>Bacilli</taxon>
        <taxon>Lactobacillales</taxon>
        <taxon>Lactobacillaceae</taxon>
        <taxon>Companilactobacillus</taxon>
    </lineage>
</organism>
<reference evidence="3" key="1">
    <citation type="journal article" date="2019" name="Int. J. Syst. Evol. Microbiol.">
        <title>The Global Catalogue of Microorganisms (GCM) 10K type strain sequencing project: providing services to taxonomists for standard genome sequencing and annotation.</title>
        <authorList>
            <consortium name="The Broad Institute Genomics Platform"/>
            <consortium name="The Broad Institute Genome Sequencing Center for Infectious Disease"/>
            <person name="Wu L."/>
            <person name="Ma J."/>
        </authorList>
    </citation>
    <scope>NUCLEOTIDE SEQUENCE [LARGE SCALE GENOMIC DNA]</scope>
    <source>
        <strain evidence="3">CCM 8927</strain>
    </source>
</reference>
<comment type="caution">
    <text evidence="2">The sequence shown here is derived from an EMBL/GenBank/DDBJ whole genome shotgun (WGS) entry which is preliminary data.</text>
</comment>
<name>A0ABW1RQ41_9LACO</name>
<keyword evidence="3" id="KW-1185">Reference proteome</keyword>
<dbReference type="EMBL" id="JBHSSF010000036">
    <property type="protein sequence ID" value="MFC6177544.1"/>
    <property type="molecule type" value="Genomic_DNA"/>
</dbReference>
<evidence type="ECO:0000259" key="1">
    <source>
        <dbReference type="Pfam" id="PF20956"/>
    </source>
</evidence>